<dbReference type="Pfam" id="PF21176">
    <property type="entry name" value="RecR_HhH"/>
    <property type="match status" value="1"/>
</dbReference>
<dbReference type="InterPro" id="IPR023627">
    <property type="entry name" value="Rcmb_RecR"/>
</dbReference>
<dbReference type="InterPro" id="IPR000093">
    <property type="entry name" value="DNA_Rcmb_RecR"/>
</dbReference>
<dbReference type="PROSITE" id="PS50880">
    <property type="entry name" value="TOPRIM"/>
    <property type="match status" value="1"/>
</dbReference>
<dbReference type="Pfam" id="PF21175">
    <property type="entry name" value="RecR_C"/>
    <property type="match status" value="1"/>
</dbReference>
<evidence type="ECO:0000256" key="2">
    <source>
        <dbReference type="ARBA" id="ARBA00022763"/>
    </source>
</evidence>
<evidence type="ECO:0000313" key="9">
    <source>
        <dbReference type="EMBL" id="OGC36961.1"/>
    </source>
</evidence>
<sequence length="210" mass="22953">MSQLENSDIIKNMYAESLANLINELQKLPGIGPKSAQRLAFFVLGSSRKSIDLLLTAIVQAKDKLKYCSTCFNITDIDPCKICSDQSRTNETICVVADPKDLVAIERSGVYNGKYHVLGGVISPLDGIEPDSLRIKELLERISHQSVKEVVLAISPTTEGEATTIYLSRLLKPLGVKLTRIAYGLPVGADMDYADPATLSKSLEGRREVV</sequence>
<comment type="caution">
    <text evidence="9">The sequence shown here is derived from an EMBL/GenBank/DDBJ whole genome shotgun (WGS) entry which is preliminary data.</text>
</comment>
<dbReference type="CDD" id="cd01025">
    <property type="entry name" value="TOPRIM_recR"/>
    <property type="match status" value="1"/>
</dbReference>
<dbReference type="SUPFAM" id="SSF111304">
    <property type="entry name" value="Recombination protein RecR"/>
    <property type="match status" value="1"/>
</dbReference>
<keyword evidence="5 7" id="KW-0233">DNA recombination</keyword>
<dbReference type="AlphaFoldDB" id="A0A1F4TWC2"/>
<dbReference type="STRING" id="1802583.A2311_04845"/>
<dbReference type="Gene3D" id="3.40.1360.10">
    <property type="match status" value="1"/>
</dbReference>
<protein>
    <recommendedName>
        <fullName evidence="7">Recombination protein RecR</fullName>
    </recommendedName>
</protein>
<dbReference type="PANTHER" id="PTHR30446">
    <property type="entry name" value="RECOMBINATION PROTEIN RECR"/>
    <property type="match status" value="1"/>
</dbReference>
<evidence type="ECO:0000256" key="4">
    <source>
        <dbReference type="ARBA" id="ARBA00022833"/>
    </source>
</evidence>
<keyword evidence="2 7" id="KW-0227">DNA damage</keyword>
<keyword evidence="3 7" id="KW-0863">Zinc-finger</keyword>
<dbReference type="Pfam" id="PF02132">
    <property type="entry name" value="RecR_ZnF"/>
    <property type="match status" value="1"/>
</dbReference>
<dbReference type="PANTHER" id="PTHR30446:SF0">
    <property type="entry name" value="RECOMBINATION PROTEIN RECR"/>
    <property type="match status" value="1"/>
</dbReference>
<dbReference type="InterPro" id="IPR003583">
    <property type="entry name" value="Hlx-hairpin-Hlx_DNA-bd_motif"/>
</dbReference>
<dbReference type="Proteomes" id="UP000178951">
    <property type="component" value="Unassembled WGS sequence"/>
</dbReference>
<dbReference type="NCBIfam" id="TIGR00615">
    <property type="entry name" value="recR"/>
    <property type="match status" value="1"/>
</dbReference>
<dbReference type="Pfam" id="PF13662">
    <property type="entry name" value="Toprim_4"/>
    <property type="match status" value="1"/>
</dbReference>
<dbReference type="SMART" id="SM00493">
    <property type="entry name" value="TOPRIM"/>
    <property type="match status" value="1"/>
</dbReference>
<dbReference type="InterPro" id="IPR006171">
    <property type="entry name" value="TOPRIM_dom"/>
</dbReference>
<reference evidence="9 10" key="1">
    <citation type="journal article" date="2016" name="Nat. Commun.">
        <title>Thousands of microbial genomes shed light on interconnected biogeochemical processes in an aquifer system.</title>
        <authorList>
            <person name="Anantharaman K."/>
            <person name="Brown C.T."/>
            <person name="Hug L.A."/>
            <person name="Sharon I."/>
            <person name="Castelle C.J."/>
            <person name="Probst A.J."/>
            <person name="Thomas B.C."/>
            <person name="Singh A."/>
            <person name="Wilkins M.J."/>
            <person name="Karaoz U."/>
            <person name="Brodie E.L."/>
            <person name="Williams K.H."/>
            <person name="Hubbard S.S."/>
            <person name="Banfield J.F."/>
        </authorList>
    </citation>
    <scope>NUCLEOTIDE SEQUENCE [LARGE SCALE GENOMIC DNA]</scope>
</reference>
<evidence type="ECO:0000256" key="5">
    <source>
        <dbReference type="ARBA" id="ARBA00023172"/>
    </source>
</evidence>
<evidence type="ECO:0000256" key="3">
    <source>
        <dbReference type="ARBA" id="ARBA00022771"/>
    </source>
</evidence>
<evidence type="ECO:0000259" key="8">
    <source>
        <dbReference type="PROSITE" id="PS50880"/>
    </source>
</evidence>
<comment type="similarity">
    <text evidence="7">Belongs to the RecR family.</text>
</comment>
<evidence type="ECO:0000256" key="1">
    <source>
        <dbReference type="ARBA" id="ARBA00022723"/>
    </source>
</evidence>
<keyword evidence="6 7" id="KW-0234">DNA repair</keyword>
<dbReference type="InterPro" id="IPR034137">
    <property type="entry name" value="TOPRIM_RecR"/>
</dbReference>
<comment type="function">
    <text evidence="7">May play a role in DNA repair. It seems to be involved in an RecBC-independent recombinational process of DNA repair. It may act with RecF and RecO.</text>
</comment>
<dbReference type="InterPro" id="IPR015967">
    <property type="entry name" value="Rcmb_RecR_Znf"/>
</dbReference>
<dbReference type="GO" id="GO:0006281">
    <property type="term" value="P:DNA repair"/>
    <property type="evidence" value="ECO:0007669"/>
    <property type="project" value="UniProtKB-UniRule"/>
</dbReference>
<dbReference type="GO" id="GO:0006310">
    <property type="term" value="P:DNA recombination"/>
    <property type="evidence" value="ECO:0007669"/>
    <property type="project" value="UniProtKB-UniRule"/>
</dbReference>
<evidence type="ECO:0000313" key="10">
    <source>
        <dbReference type="Proteomes" id="UP000178951"/>
    </source>
</evidence>
<proteinExistence type="inferred from homology"/>
<dbReference type="GO" id="GO:0008270">
    <property type="term" value="F:zinc ion binding"/>
    <property type="evidence" value="ECO:0007669"/>
    <property type="project" value="UniProtKB-KW"/>
</dbReference>
<name>A0A1F4TWC2_UNCSA</name>
<dbReference type="EMBL" id="MEUF01000002">
    <property type="protein sequence ID" value="OGC36961.1"/>
    <property type="molecule type" value="Genomic_DNA"/>
</dbReference>
<dbReference type="Gene3D" id="1.10.8.420">
    <property type="entry name" value="RecR Domain 1"/>
    <property type="match status" value="1"/>
</dbReference>
<accession>A0A1F4TWC2</accession>
<evidence type="ECO:0000256" key="7">
    <source>
        <dbReference type="HAMAP-Rule" id="MF_00017"/>
    </source>
</evidence>
<organism evidence="9 10">
    <name type="scientific">candidate division WOR-1 bacterium RIFOXYB2_FULL_48_7</name>
    <dbReference type="NCBI Taxonomy" id="1802583"/>
    <lineage>
        <taxon>Bacteria</taxon>
        <taxon>Bacillati</taxon>
        <taxon>Saganbacteria</taxon>
    </lineage>
</organism>
<dbReference type="HAMAP" id="MF_00017">
    <property type="entry name" value="RecR"/>
    <property type="match status" value="1"/>
</dbReference>
<dbReference type="Gene3D" id="6.10.250.240">
    <property type="match status" value="1"/>
</dbReference>
<dbReference type="SMART" id="SM00278">
    <property type="entry name" value="HhH1"/>
    <property type="match status" value="1"/>
</dbReference>
<keyword evidence="4 7" id="KW-0862">Zinc</keyword>
<dbReference type="GO" id="GO:0003677">
    <property type="term" value="F:DNA binding"/>
    <property type="evidence" value="ECO:0007669"/>
    <property type="project" value="UniProtKB-UniRule"/>
</dbReference>
<keyword evidence="1 7" id="KW-0479">Metal-binding</keyword>
<gene>
    <name evidence="7" type="primary">recR</name>
    <name evidence="9" type="ORF">A2311_04845</name>
</gene>
<feature type="zinc finger region" description="C4-type" evidence="7">
    <location>
        <begin position="68"/>
        <end position="83"/>
    </location>
</feature>
<dbReference type="Gene3D" id="3.30.60.80">
    <property type="match status" value="1"/>
</dbReference>
<feature type="domain" description="Toprim" evidence="8">
    <location>
        <begin position="91"/>
        <end position="186"/>
    </location>
</feature>
<evidence type="ECO:0000256" key="6">
    <source>
        <dbReference type="ARBA" id="ARBA00023204"/>
    </source>
</evidence>